<gene>
    <name evidence="2" type="ORF">PENTCL1PPCAC_19037</name>
</gene>
<reference evidence="2" key="1">
    <citation type="submission" date="2023-10" db="EMBL/GenBank/DDBJ databases">
        <title>Genome assembly of Pristionchus species.</title>
        <authorList>
            <person name="Yoshida K."/>
            <person name="Sommer R.J."/>
        </authorList>
    </citation>
    <scope>NUCLEOTIDE SEQUENCE</scope>
    <source>
        <strain evidence="2">RS0144</strain>
    </source>
</reference>
<comment type="caution">
    <text evidence="2">The sequence shown here is derived from an EMBL/GenBank/DDBJ whole genome shotgun (WGS) entry which is preliminary data.</text>
</comment>
<keyword evidence="1" id="KW-0472">Membrane</keyword>
<protein>
    <submittedName>
        <fullName evidence="2">Uncharacterized protein</fullName>
    </submittedName>
</protein>
<name>A0AAV5TRK1_9BILA</name>
<dbReference type="InterPro" id="IPR039707">
    <property type="entry name" value="MPEG1"/>
</dbReference>
<evidence type="ECO:0000313" key="2">
    <source>
        <dbReference type="EMBL" id="GMS96862.1"/>
    </source>
</evidence>
<feature type="transmembrane region" description="Helical" evidence="1">
    <location>
        <begin position="734"/>
        <end position="760"/>
    </location>
</feature>
<accession>A0AAV5TRK1</accession>
<organism evidence="2 3">
    <name type="scientific">Pristionchus entomophagus</name>
    <dbReference type="NCBI Taxonomy" id="358040"/>
    <lineage>
        <taxon>Eukaryota</taxon>
        <taxon>Metazoa</taxon>
        <taxon>Ecdysozoa</taxon>
        <taxon>Nematoda</taxon>
        <taxon>Chromadorea</taxon>
        <taxon>Rhabditida</taxon>
        <taxon>Rhabditina</taxon>
        <taxon>Diplogasteromorpha</taxon>
        <taxon>Diplogasteroidea</taxon>
        <taxon>Neodiplogasteridae</taxon>
        <taxon>Pristionchus</taxon>
    </lineage>
</organism>
<keyword evidence="3" id="KW-1185">Reference proteome</keyword>
<dbReference type="PANTHER" id="PTHR31463:SF1">
    <property type="entry name" value="MACROPHAGE-EXPRESSED GENE 1 PROTEIN"/>
    <property type="match status" value="1"/>
</dbReference>
<dbReference type="GO" id="GO:0045087">
    <property type="term" value="P:innate immune response"/>
    <property type="evidence" value="ECO:0007669"/>
    <property type="project" value="UniProtKB-KW"/>
</dbReference>
<evidence type="ECO:0000313" key="3">
    <source>
        <dbReference type="Proteomes" id="UP001432027"/>
    </source>
</evidence>
<dbReference type="Proteomes" id="UP001432027">
    <property type="component" value="Unassembled WGS sequence"/>
</dbReference>
<proteinExistence type="predicted"/>
<dbReference type="AlphaFoldDB" id="A0AAV5TRK1"/>
<evidence type="ECO:0000256" key="1">
    <source>
        <dbReference type="SAM" id="Phobius"/>
    </source>
</evidence>
<sequence length="798" mass="88865">DDKDLLILESPLENPSIYRVFGEATCANTVGWTGLVAKQDLTGTESSKVVDFSKVLKFKASCHKVCDSSMLIDTCPGGSKNCAAKKPVYSTEKKLECPENYRLFLKHTDEQGVELVLEESDPVTCSNEGWKDSPTNFVIDFKNPKTDISKNVHHICKQKCHPDFVGNLCDSTTDTTCSEAIYDENEWKLGCAHDSEILVIEFGIGTGRETKESFSNATCSEAGWKNDGGMIFDLSGAVTNYNIKAKCVQVCHPDTLTGTASSRKYSLDNILTCEDENEMLVFEGNKWYTDLSCSKKGWESTTPIEIDPARDTKRETFTPSTIDHTADHKTKTFTADCIASACFRPPSFGDGVKDPCLTDSGDEVHECRPQKLISKYAITCKAPSILVRVGEITIMLGKLRCQDEKWINVGQIGASGHPIVSETDKLDLACRSDDSAKCENQLQNSMIQCTTDANCDSIKFNQGLGFWASRYTCPTNRFYVVRQDENDKLNYYSTEGNAAIECKGKEFNTPKWGKHDSITVSKKNHKIGCVKWVPCNKDSPINTDCSSLTVKCDADMLKKNLELGSKMSGNNFAEVKCDSGMMMYHKKFANKWSPLVKLQCKKDGAWGVFYQKNPTKKEEFVDQKPKVVCVASDPNELPPAPKKTLCELCPAINNFNCDGCEKNSNQTVTKREEGDKCIIRAETGRFVVNNERMETPTLTCEKNKETDEYEWKSDKGELVSAFAIKKKMTDHVDVGMIVGIIVGVLLLLAIAAGAIVFVVIRRRRELQRLETLQSKGLEQKNDTIIDNIEVDDPKTIIL</sequence>
<dbReference type="PANTHER" id="PTHR31463">
    <property type="entry name" value="MACROPHAGE-EXPRESSED GENE 1 PROTEIN"/>
    <property type="match status" value="1"/>
</dbReference>
<dbReference type="GO" id="GO:0016020">
    <property type="term" value="C:membrane"/>
    <property type="evidence" value="ECO:0007669"/>
    <property type="project" value="UniProtKB-SubCell"/>
</dbReference>
<keyword evidence="1" id="KW-1133">Transmembrane helix</keyword>
<feature type="non-terminal residue" evidence="2">
    <location>
        <position position="1"/>
    </location>
</feature>
<keyword evidence="1" id="KW-0812">Transmembrane</keyword>
<dbReference type="EMBL" id="BTSX01000004">
    <property type="protein sequence ID" value="GMS96862.1"/>
    <property type="molecule type" value="Genomic_DNA"/>
</dbReference>